<feature type="chain" id="PRO_5046358994" evidence="4">
    <location>
        <begin position="24"/>
        <end position="274"/>
    </location>
</feature>
<evidence type="ECO:0000256" key="3">
    <source>
        <dbReference type="SAM" id="MobiDB-lite"/>
    </source>
</evidence>
<feature type="region of interest" description="Disordered" evidence="3">
    <location>
        <begin position="39"/>
        <end position="69"/>
    </location>
</feature>
<keyword evidence="7" id="KW-1185">Reference proteome</keyword>
<comment type="similarity">
    <text evidence="1">Belongs to the transglycosylase Slt family.</text>
</comment>
<evidence type="ECO:0000256" key="4">
    <source>
        <dbReference type="SAM" id="SignalP"/>
    </source>
</evidence>
<dbReference type="InterPro" id="IPR008258">
    <property type="entry name" value="Transglycosylase_SLT_dom_1"/>
</dbReference>
<sequence>MMKIIPILAIAGAAALLPAGVFAQDPPAFRDFTFKRVKPPSGAGPRINIQIEPQPDLPKAPDPEPEAEVAAPPVSGAFAWYWEKVRPELEAAGPGRLETALNELVNGPGVPTPRLASMQKIADLYGREILAATIGTKVSPALVLAVIGIESSGRVDAISGKGATGLMQLMPATAERFGTTDITDPADNIRGGVAYLDWLMGEFGEDPLLVLAGYNAGEGAVWKHNGVPPYDETRAYVPKVLAAWTVARGLCQSPPMFVSDPCALRIVDRIAADE</sequence>
<evidence type="ECO:0000259" key="5">
    <source>
        <dbReference type="Pfam" id="PF01464"/>
    </source>
</evidence>
<evidence type="ECO:0000256" key="2">
    <source>
        <dbReference type="ARBA" id="ARBA00009387"/>
    </source>
</evidence>
<dbReference type="RefSeq" id="WP_379561693.1">
    <property type="nucleotide sequence ID" value="NZ_JBHRTB010000010.1"/>
</dbReference>
<dbReference type="CDD" id="cd00254">
    <property type="entry name" value="LT-like"/>
    <property type="match status" value="1"/>
</dbReference>
<dbReference type="SUPFAM" id="SSF53955">
    <property type="entry name" value="Lysozyme-like"/>
    <property type="match status" value="1"/>
</dbReference>
<gene>
    <name evidence="6" type="ORF">ACFOGP_21910</name>
</gene>
<reference evidence="7" key="1">
    <citation type="journal article" date="2019" name="Int. J. Syst. Evol. Microbiol.">
        <title>The Global Catalogue of Microorganisms (GCM) 10K type strain sequencing project: providing services to taxonomists for standard genome sequencing and annotation.</title>
        <authorList>
            <consortium name="The Broad Institute Genomics Platform"/>
            <consortium name="The Broad Institute Genome Sequencing Center for Infectious Disease"/>
            <person name="Wu L."/>
            <person name="Ma J."/>
        </authorList>
    </citation>
    <scope>NUCLEOTIDE SEQUENCE [LARGE SCALE GENOMIC DNA]</scope>
    <source>
        <strain evidence="7">KCTC 52366</strain>
    </source>
</reference>
<protein>
    <submittedName>
        <fullName evidence="6">Lytic transglycosylase domain-containing protein</fullName>
    </submittedName>
</protein>
<dbReference type="PANTHER" id="PTHR37423:SF2">
    <property type="entry name" value="MEMBRANE-BOUND LYTIC MUREIN TRANSGLYCOSYLASE C"/>
    <property type="match status" value="1"/>
</dbReference>
<dbReference type="Proteomes" id="UP001595632">
    <property type="component" value="Unassembled WGS sequence"/>
</dbReference>
<comment type="caution">
    <text evidence="6">The sequence shown here is derived from an EMBL/GenBank/DDBJ whole genome shotgun (WGS) entry which is preliminary data.</text>
</comment>
<organism evidence="6 7">
    <name type="scientific">Psychromarinibacter halotolerans</name>
    <dbReference type="NCBI Taxonomy" id="1775175"/>
    <lineage>
        <taxon>Bacteria</taxon>
        <taxon>Pseudomonadati</taxon>
        <taxon>Pseudomonadota</taxon>
        <taxon>Alphaproteobacteria</taxon>
        <taxon>Rhodobacterales</taxon>
        <taxon>Paracoccaceae</taxon>
        <taxon>Psychromarinibacter</taxon>
    </lineage>
</organism>
<name>A0ABV7H0Z7_9RHOB</name>
<dbReference type="InterPro" id="IPR023346">
    <property type="entry name" value="Lysozyme-like_dom_sf"/>
</dbReference>
<dbReference type="Pfam" id="PF01464">
    <property type="entry name" value="SLT"/>
    <property type="match status" value="1"/>
</dbReference>
<feature type="signal peptide" evidence="4">
    <location>
        <begin position="1"/>
        <end position="23"/>
    </location>
</feature>
<accession>A0ABV7H0Z7</accession>
<keyword evidence="4" id="KW-0732">Signal</keyword>
<dbReference type="EMBL" id="JBHRTB010000010">
    <property type="protein sequence ID" value="MFC3145391.1"/>
    <property type="molecule type" value="Genomic_DNA"/>
</dbReference>
<feature type="domain" description="Transglycosylase SLT" evidence="5">
    <location>
        <begin position="135"/>
        <end position="225"/>
    </location>
</feature>
<comment type="similarity">
    <text evidence="2">Belongs to the virb1 family.</text>
</comment>
<evidence type="ECO:0000256" key="1">
    <source>
        <dbReference type="ARBA" id="ARBA00007734"/>
    </source>
</evidence>
<dbReference type="Gene3D" id="1.10.530.10">
    <property type="match status" value="1"/>
</dbReference>
<dbReference type="PANTHER" id="PTHR37423">
    <property type="entry name" value="SOLUBLE LYTIC MUREIN TRANSGLYCOSYLASE-RELATED"/>
    <property type="match status" value="1"/>
</dbReference>
<evidence type="ECO:0000313" key="6">
    <source>
        <dbReference type="EMBL" id="MFC3145391.1"/>
    </source>
</evidence>
<evidence type="ECO:0000313" key="7">
    <source>
        <dbReference type="Proteomes" id="UP001595632"/>
    </source>
</evidence>
<proteinExistence type="inferred from homology"/>